<dbReference type="InterPro" id="IPR010750">
    <property type="entry name" value="SGF29_tudor-like_dom"/>
</dbReference>
<dbReference type="FunFam" id="2.30.30.140:FF:000052">
    <property type="entry name" value="SAGA-associated factor 29 isoform X6"/>
    <property type="match status" value="1"/>
</dbReference>
<dbReference type="InterPro" id="IPR037802">
    <property type="entry name" value="SGF29"/>
</dbReference>
<dbReference type="FunFam" id="2.30.30.140:FF:000061">
    <property type="entry name" value="SAGA-associated factor 29 isoform X6"/>
    <property type="match status" value="1"/>
</dbReference>
<evidence type="ECO:0000256" key="4">
    <source>
        <dbReference type="ARBA" id="ARBA00023163"/>
    </source>
</evidence>
<evidence type="ECO:0000256" key="3">
    <source>
        <dbReference type="ARBA" id="ARBA00023015"/>
    </source>
</evidence>
<dbReference type="PANTHER" id="PTHR21539:SF0">
    <property type="entry name" value="SAGA-ASSOCIATED FACTOR 29"/>
    <property type="match status" value="1"/>
</dbReference>
<dbReference type="GO" id="GO:0005634">
    <property type="term" value="C:nucleus"/>
    <property type="evidence" value="ECO:0007669"/>
    <property type="project" value="UniProtKB-SubCell"/>
</dbReference>
<dbReference type="InterPro" id="IPR047288">
    <property type="entry name" value="Tudor_SGF29_rpt1"/>
</dbReference>
<keyword evidence="4" id="KW-0804">Transcription</keyword>
<dbReference type="CDD" id="cd20393">
    <property type="entry name" value="Tudor_SGF29_rpt1"/>
    <property type="match status" value="1"/>
</dbReference>
<accession>A0A3L6G4N5</accession>
<keyword evidence="2" id="KW-0156">Chromatin regulator</keyword>
<dbReference type="GO" id="GO:0000124">
    <property type="term" value="C:SAGA complex"/>
    <property type="evidence" value="ECO:0007669"/>
    <property type="project" value="InterPro"/>
</dbReference>
<gene>
    <name evidence="7" type="primary">SGF29</name>
    <name evidence="7" type="ORF">Zm00014a_005653</name>
</gene>
<dbReference type="EMBL" id="NCVQ01000002">
    <property type="protein sequence ID" value="PWZ43554.1"/>
    <property type="molecule type" value="Genomic_DNA"/>
</dbReference>
<dbReference type="CDD" id="cd20394">
    <property type="entry name" value="Tudor_SGF29_rpt2"/>
    <property type="match status" value="1"/>
</dbReference>
<dbReference type="GO" id="GO:0006325">
    <property type="term" value="P:chromatin organization"/>
    <property type="evidence" value="ECO:0007669"/>
    <property type="project" value="UniProtKB-KW"/>
</dbReference>
<proteinExistence type="predicted"/>
<protein>
    <submittedName>
        <fullName evidence="7">SAGA-associated factor 29</fullName>
    </submittedName>
</protein>
<dbReference type="PANTHER" id="PTHR21539">
    <property type="entry name" value="SAGA-ASSOCIATED FACTOR 29"/>
    <property type="match status" value="1"/>
</dbReference>
<dbReference type="AlphaFoldDB" id="A0A3L6G4N5"/>
<evidence type="ECO:0000259" key="6">
    <source>
        <dbReference type="PROSITE" id="PS51518"/>
    </source>
</evidence>
<dbReference type="Gene3D" id="2.30.30.140">
    <property type="match status" value="2"/>
</dbReference>
<keyword evidence="3" id="KW-0805">Transcription regulation</keyword>
<dbReference type="ExpressionAtlas" id="A0A3L6G4N5">
    <property type="expression patterns" value="baseline and differential"/>
</dbReference>
<evidence type="ECO:0000256" key="2">
    <source>
        <dbReference type="ARBA" id="ARBA00022853"/>
    </source>
</evidence>
<sequence>MSSSVGGGSAGGGGVDMVSLLEKAKDLDQLKKEQDEIVADINKIHKKLLASPEMVDKPVDTILLKLRGLYARAKELSENEISASNALIGLLDGLLQSGASTAQKKKIEVGEQKKKRIKSDTDSARFSAASMRNQLDQAASLKGEQVAARVKSDDEKDEWFVVKVIHFDKETKEYEVLDEEPGDDEESTQKKYKLPMSYIIPFPKKGDPSSAPDFGQGRQVLAVYPGTTALYRATVASHRKYCVFLKLFCDCYFSFDSYILEFDDDEEDGALPQRAVPFYRVVALPEGHRQ</sequence>
<evidence type="ECO:0000313" key="7">
    <source>
        <dbReference type="EMBL" id="PWZ43554.1"/>
    </source>
</evidence>
<feature type="domain" description="SGF29 C-terminal" evidence="6">
    <location>
        <begin position="136"/>
        <end position="290"/>
    </location>
</feature>
<comment type="subcellular location">
    <subcellularLocation>
        <location evidence="1">Nucleus</location>
    </subcellularLocation>
</comment>
<name>A0A3L6G4N5_MAIZE</name>
<evidence type="ECO:0000256" key="1">
    <source>
        <dbReference type="ARBA" id="ARBA00004123"/>
    </source>
</evidence>
<dbReference type="Pfam" id="PF07039">
    <property type="entry name" value="SGF29_Tudor"/>
    <property type="match status" value="1"/>
</dbReference>
<comment type="caution">
    <text evidence="7">The sequence shown here is derived from an EMBL/GenBank/DDBJ whole genome shotgun (WGS) entry which is preliminary data.</text>
</comment>
<organism evidence="7 8">
    <name type="scientific">Zea mays</name>
    <name type="common">Maize</name>
    <dbReference type="NCBI Taxonomy" id="4577"/>
    <lineage>
        <taxon>Eukaryota</taxon>
        <taxon>Viridiplantae</taxon>
        <taxon>Streptophyta</taxon>
        <taxon>Embryophyta</taxon>
        <taxon>Tracheophyta</taxon>
        <taxon>Spermatophyta</taxon>
        <taxon>Magnoliopsida</taxon>
        <taxon>Liliopsida</taxon>
        <taxon>Poales</taxon>
        <taxon>Poaceae</taxon>
        <taxon>PACMAD clade</taxon>
        <taxon>Panicoideae</taxon>
        <taxon>Andropogonodae</taxon>
        <taxon>Andropogoneae</taxon>
        <taxon>Tripsacinae</taxon>
        <taxon>Zea</taxon>
    </lineage>
</organism>
<keyword evidence="5" id="KW-0539">Nucleus</keyword>
<dbReference type="GO" id="GO:0006950">
    <property type="term" value="P:response to stress"/>
    <property type="evidence" value="ECO:0007669"/>
    <property type="project" value="UniProtKB-ARBA"/>
</dbReference>
<dbReference type="Proteomes" id="UP000251960">
    <property type="component" value="Chromosome 10"/>
</dbReference>
<dbReference type="InterPro" id="IPR047287">
    <property type="entry name" value="Tudor_SGF29_rpt2"/>
</dbReference>
<reference evidence="7 8" key="1">
    <citation type="journal article" date="2018" name="Nat. Genet.">
        <title>Extensive intraspecific gene order and gene structural variations between Mo17 and other maize genomes.</title>
        <authorList>
            <person name="Sun S."/>
            <person name="Zhou Y."/>
            <person name="Chen J."/>
            <person name="Shi J."/>
            <person name="Zhao H."/>
            <person name="Zhao H."/>
            <person name="Song W."/>
            <person name="Zhang M."/>
            <person name="Cui Y."/>
            <person name="Dong X."/>
            <person name="Liu H."/>
            <person name="Ma X."/>
            <person name="Jiao Y."/>
            <person name="Wang B."/>
            <person name="Wei X."/>
            <person name="Stein J.C."/>
            <person name="Glaubitz J.C."/>
            <person name="Lu F."/>
            <person name="Yu G."/>
            <person name="Liang C."/>
            <person name="Fengler K."/>
            <person name="Li B."/>
            <person name="Rafalski A."/>
            <person name="Schnable P.S."/>
            <person name="Ware D.H."/>
            <person name="Buckler E.S."/>
            <person name="Lai J."/>
        </authorList>
    </citation>
    <scope>NUCLEOTIDE SEQUENCE [LARGE SCALE GENOMIC DNA]</scope>
    <source>
        <strain evidence="8">cv. Missouri 17</strain>
        <tissue evidence="7">Seedling</tissue>
    </source>
</reference>
<evidence type="ECO:0000313" key="8">
    <source>
        <dbReference type="Proteomes" id="UP000251960"/>
    </source>
</evidence>
<dbReference type="PROSITE" id="PS51518">
    <property type="entry name" value="SGF29_C"/>
    <property type="match status" value="1"/>
</dbReference>
<evidence type="ECO:0000256" key="5">
    <source>
        <dbReference type="ARBA" id="ARBA00023242"/>
    </source>
</evidence>